<sequence length="258" mass="29318">METSRSPLSQLGIIGNSTFGALIDQKGRCVWACPGHFGGDPIFNSLLNNNSEQTGFYDVVLTDFAKSDQQYVRNSGVLCTKLFSNSNEVIEIHDFTPRFMIFDRVHDPFQMFRMLIPIVGDPQITIRIRPTFNYNASEGFCTRGSNHIRYCGPHETWRVTTNAPVLNIMEEIPFLLQKPIYIILGTDESIQSAIEDVFLDFERKTTNYWLNYMILIRAAITLKMLISEEQGGLVSSLTMGIPLGPDAPPTRVRQVERW</sequence>
<evidence type="ECO:0000313" key="1">
    <source>
        <dbReference type="EMBL" id="KAF8819771.1"/>
    </source>
</evidence>
<comment type="caution">
    <text evidence="1">The sequence shown here is derived from an EMBL/GenBank/DDBJ whole genome shotgun (WGS) entry which is preliminary data.</text>
</comment>
<name>A0ABQ7J720_9APIC</name>
<keyword evidence="2" id="KW-1185">Reference proteome</keyword>
<proteinExistence type="predicted"/>
<dbReference type="Proteomes" id="UP000823046">
    <property type="component" value="Unassembled WGS sequence"/>
</dbReference>
<dbReference type="EMBL" id="JADAQX010000608">
    <property type="protein sequence ID" value="KAF8819771.1"/>
    <property type="molecule type" value="Genomic_DNA"/>
</dbReference>
<protein>
    <submittedName>
        <fullName evidence="1">Uncharacterized protein</fullName>
    </submittedName>
</protein>
<organism evidence="1 2">
    <name type="scientific">Cardiosporidium cionae</name>
    <dbReference type="NCBI Taxonomy" id="476202"/>
    <lineage>
        <taxon>Eukaryota</taxon>
        <taxon>Sar</taxon>
        <taxon>Alveolata</taxon>
        <taxon>Apicomplexa</taxon>
        <taxon>Aconoidasida</taxon>
        <taxon>Nephromycida</taxon>
        <taxon>Cardiosporidium</taxon>
    </lineage>
</organism>
<gene>
    <name evidence="1" type="ORF">IE077_000651</name>
</gene>
<feature type="non-terminal residue" evidence="1">
    <location>
        <position position="258"/>
    </location>
</feature>
<evidence type="ECO:0000313" key="2">
    <source>
        <dbReference type="Proteomes" id="UP000823046"/>
    </source>
</evidence>
<accession>A0ABQ7J720</accession>
<reference evidence="1 2" key="1">
    <citation type="journal article" date="2020" name="bioRxiv">
        <title>Metabolic contributions of an alphaproteobacterial endosymbiont in the apicomplexan Cardiosporidium cionae.</title>
        <authorList>
            <person name="Hunter E.S."/>
            <person name="Paight C.J."/>
            <person name="Lane C.E."/>
        </authorList>
    </citation>
    <scope>NUCLEOTIDE SEQUENCE [LARGE SCALE GENOMIC DNA]</scope>
    <source>
        <strain evidence="1">ESH_2018</strain>
    </source>
</reference>